<evidence type="ECO:0000313" key="4">
    <source>
        <dbReference type="Proteomes" id="UP000600363"/>
    </source>
</evidence>
<organism evidence="3 4">
    <name type="scientific">Methermicoccus shengliensis</name>
    <dbReference type="NCBI Taxonomy" id="660064"/>
    <lineage>
        <taxon>Archaea</taxon>
        <taxon>Methanobacteriati</taxon>
        <taxon>Methanobacteriota</taxon>
        <taxon>Stenosarchaea group</taxon>
        <taxon>Methanomicrobia</taxon>
        <taxon>Methanosarcinales</taxon>
        <taxon>Methermicoccaceae</taxon>
        <taxon>Methermicoccus</taxon>
    </lineage>
</organism>
<evidence type="ECO:0000259" key="2">
    <source>
        <dbReference type="Pfam" id="PF01058"/>
    </source>
</evidence>
<feature type="domain" description="NADH:ubiquinone oxidoreductase-like 20kDa subunit" evidence="2">
    <location>
        <begin position="25"/>
        <end position="97"/>
    </location>
</feature>
<dbReference type="Proteomes" id="UP000600363">
    <property type="component" value="Unassembled WGS sequence"/>
</dbReference>
<dbReference type="Gene3D" id="1.10.645.10">
    <property type="entry name" value="Cytochrome-c3 Hydrogenase, chain B"/>
    <property type="match status" value="1"/>
</dbReference>
<dbReference type="InterPro" id="IPR037024">
    <property type="entry name" value="NiFe_Hase_small_N_sf"/>
</dbReference>
<reference evidence="3" key="1">
    <citation type="journal article" date="2020" name="bioRxiv">
        <title>A rank-normalized archaeal taxonomy based on genome phylogeny resolves widespread incomplete and uneven classifications.</title>
        <authorList>
            <person name="Rinke C."/>
            <person name="Chuvochina M."/>
            <person name="Mussig A.J."/>
            <person name="Chaumeil P.-A."/>
            <person name="Waite D.W."/>
            <person name="Whitman W.B."/>
            <person name="Parks D.H."/>
            <person name="Hugenholtz P."/>
        </authorList>
    </citation>
    <scope>NUCLEOTIDE SEQUENCE</scope>
    <source>
        <strain evidence="3">UBA12518</strain>
    </source>
</reference>
<evidence type="ECO:0000313" key="3">
    <source>
        <dbReference type="EMBL" id="HIH69700.1"/>
    </source>
</evidence>
<dbReference type="RefSeq" id="WP_042685621.1">
    <property type="nucleotide sequence ID" value="NZ_DUIH01000012.1"/>
</dbReference>
<comment type="caution">
    <text evidence="3">The sequence shown here is derived from an EMBL/GenBank/DDBJ whole genome shotgun (WGS) entry which is preliminary data.</text>
</comment>
<evidence type="ECO:0000256" key="1">
    <source>
        <dbReference type="ARBA" id="ARBA00023002"/>
    </source>
</evidence>
<gene>
    <name evidence="3" type="ORF">HA299_03645</name>
</gene>
<dbReference type="InterPro" id="IPR006137">
    <property type="entry name" value="NADH_UbQ_OxRdtase-like_20kDa"/>
</dbReference>
<dbReference type="PANTHER" id="PTHR42845">
    <property type="entry name" value="COENZYME F420-REDUCING HYDROGENASE, GAMMA SUBUNIT"/>
    <property type="match status" value="1"/>
</dbReference>
<dbReference type="AlphaFoldDB" id="A0A832RT44"/>
<dbReference type="SUPFAM" id="SSF56762">
    <property type="entry name" value="HydB/Nqo4-like"/>
    <property type="match status" value="1"/>
</dbReference>
<keyword evidence="1" id="KW-0560">Oxidoreductase</keyword>
<dbReference type="EMBL" id="DUIH01000012">
    <property type="protein sequence ID" value="HIH69700.1"/>
    <property type="molecule type" value="Genomic_DNA"/>
</dbReference>
<dbReference type="Pfam" id="PF01058">
    <property type="entry name" value="Oxidored_q6"/>
    <property type="match status" value="1"/>
</dbReference>
<dbReference type="GO" id="GO:0051536">
    <property type="term" value="F:iron-sulfur cluster binding"/>
    <property type="evidence" value="ECO:0007669"/>
    <property type="project" value="InterPro"/>
</dbReference>
<sequence>MTVYQLRPEGCERCAIELKLEGKDEDVEDVAYITGFVTVDDADTLVEIRERHDKVVAYGTCATHGGIFGLANQRGAYVVPVDRVISVDEKVLGCPPRGPMDSGDMLCRMCERVREGKLVEGFHRLNHTTPEDVCLNEAGFVCSGTLSLNCAPRGERCIDFGLPCRGCVPLSDDQGARLIDEVGSLALKVEVDVRATDWGTDMLGHRPDNLTRSFPDLVGTFFRFTLASAPVNRGVRESTGDLYADVFVGRLAEEAVYIASRIFGVRGVSAALNLTEALEKIFGIEVSDATRQIREELRSHGRALADAAEAMDSEKYGQAKQNIIRIAGDINLSNVAIGGFRRPIEGYEDFDAYRARSFEFRAGESEMKDALTRIRVSVDNDGVIVGWESEVL</sequence>
<dbReference type="GO" id="GO:0016491">
    <property type="term" value="F:oxidoreductase activity"/>
    <property type="evidence" value="ECO:0007669"/>
    <property type="project" value="UniProtKB-KW"/>
</dbReference>
<dbReference type="InterPro" id="IPR051349">
    <property type="entry name" value="Hydrogenase_assoc-protein"/>
</dbReference>
<protein>
    <recommendedName>
        <fullName evidence="2">NADH:ubiquinone oxidoreductase-like 20kDa subunit domain-containing protein</fullName>
    </recommendedName>
</protein>
<dbReference type="PANTHER" id="PTHR42845:SF2">
    <property type="entry name" value="F420-NON-REDUCING HYDROGENASE VHU SUBUNIT G"/>
    <property type="match status" value="1"/>
</dbReference>
<dbReference type="Gene3D" id="3.40.50.700">
    <property type="entry name" value="NADH:ubiquinone oxidoreductase-like, 20kDa subunit"/>
    <property type="match status" value="1"/>
</dbReference>
<accession>A0A832RT44</accession>
<dbReference type="InterPro" id="IPR029014">
    <property type="entry name" value="NiFe-Hase_large"/>
</dbReference>
<name>A0A832RT44_9EURY</name>
<dbReference type="SUPFAM" id="SSF56770">
    <property type="entry name" value="HydA/Nqo6-like"/>
    <property type="match status" value="1"/>
</dbReference>
<proteinExistence type="predicted"/>